<keyword evidence="2" id="KW-1185">Reference proteome</keyword>
<dbReference type="PANTHER" id="PTHR35370:SF1">
    <property type="entry name" value="TYPE VI SECRETION SYSTEM COMPONENT TSSF1"/>
    <property type="match status" value="1"/>
</dbReference>
<dbReference type="Pfam" id="PF05947">
    <property type="entry name" value="T6SS_TssF"/>
    <property type="match status" value="1"/>
</dbReference>
<dbReference type="RefSeq" id="WP_058289816.1">
    <property type="nucleotide sequence ID" value="NZ_CYSD01000025.1"/>
</dbReference>
<dbReference type="STRING" id="928856.SAMN04488049_12617"/>
<evidence type="ECO:0000313" key="1">
    <source>
        <dbReference type="EMBL" id="CUH78115.1"/>
    </source>
</evidence>
<name>A0A0P1G982_9RHOB</name>
<dbReference type="OrthoDB" id="9763676at2"/>
<dbReference type="PANTHER" id="PTHR35370">
    <property type="entry name" value="CYTOPLASMIC PROTEIN-RELATED-RELATED"/>
    <property type="match status" value="1"/>
</dbReference>
<accession>A0A0P1G982</accession>
<dbReference type="Proteomes" id="UP000052022">
    <property type="component" value="Unassembled WGS sequence"/>
</dbReference>
<reference evidence="1 2" key="1">
    <citation type="submission" date="2015-09" db="EMBL/GenBank/DDBJ databases">
        <authorList>
            <consortium name="Swine Surveillance"/>
        </authorList>
    </citation>
    <scope>NUCLEOTIDE SEQUENCE [LARGE SCALE GENOMIC DNA]</scope>
    <source>
        <strain evidence="1 2">CECT 7557</strain>
    </source>
</reference>
<dbReference type="AlphaFoldDB" id="A0A0P1G982"/>
<sequence length="641" mass="71968">MKLALKNAYERELALLKERAAQFADDYPDLADRLGGLLEENLDPSIQGLLEGSALMAARVQLNIDQQFRTFSRELLEQICPDATAPLPSAMLVRARPFGKPEELAEGKRLEAGDYLEASFSHVDRRVNCRFRLTEPVDLWPLEISKASFHASPAVLSSILGERGRLRDGDSRSTAAGITLTLGRTDGGSMESLQADCLPIHFLGAAPEAMALYELIFSGLIRVTLCWENDFGDPVYRMVSPAEMIEQIGFDRPFPLFERDERLFPGFSTLLEYFAFPRKFLGLRLKGMREWLRGIKTSSVQMVFELDHGDSRLESHFGADSLGLYCAPAVNLFEDDAKPIAVDQKSHGFLVSPNRTPINNYEIQRIVAVTAQGEGQRDRRNALPLYALPEGGQDTRQAIYYTSERRRRRLSRQERNIGGTRFRYEGTETWLTFYEPEDTVPAHQLFVRTLCSNRHLPEVLPMREAPFYLLEDRNVIFDVVAGPTDPREAVAELEVEGPQRTRSGDNYWRLLSILSVSYRGFVGADGRGNVDALREILRLFSDVSQQVTESQINGITALSARPVTRTVKRFGGYLPARGLEVRICFDEKVFDRGAILLLSAVLDRFLADYAGANTFTQCLACDQKGNVLTRWPPRGGSGPLL</sequence>
<protein>
    <submittedName>
        <fullName evidence="1">Type VI secretion protein, family</fullName>
    </submittedName>
</protein>
<dbReference type="NCBIfam" id="TIGR03359">
    <property type="entry name" value="VI_chp_6"/>
    <property type="match status" value="1"/>
</dbReference>
<evidence type="ECO:0000313" key="2">
    <source>
        <dbReference type="Proteomes" id="UP000052022"/>
    </source>
</evidence>
<dbReference type="InterPro" id="IPR010272">
    <property type="entry name" value="T6SS_TssF"/>
</dbReference>
<proteinExistence type="predicted"/>
<gene>
    <name evidence="1" type="ORF">TRM7557_01730</name>
</gene>
<organism evidence="1 2">
    <name type="scientific">Tritonibacter multivorans</name>
    <dbReference type="NCBI Taxonomy" id="928856"/>
    <lineage>
        <taxon>Bacteria</taxon>
        <taxon>Pseudomonadati</taxon>
        <taxon>Pseudomonadota</taxon>
        <taxon>Alphaproteobacteria</taxon>
        <taxon>Rhodobacterales</taxon>
        <taxon>Paracoccaceae</taxon>
        <taxon>Tritonibacter</taxon>
    </lineage>
</organism>
<dbReference type="EMBL" id="CYSD01000025">
    <property type="protein sequence ID" value="CUH78115.1"/>
    <property type="molecule type" value="Genomic_DNA"/>
</dbReference>